<reference evidence="2" key="1">
    <citation type="submission" date="2017-09" db="EMBL/GenBank/DDBJ databases">
        <authorList>
            <person name="Varghese N."/>
            <person name="Submissions S."/>
        </authorList>
    </citation>
    <scope>NUCLEOTIDE SEQUENCE [LARGE SCALE GENOMIC DNA]</scope>
    <source>
        <strain evidence="2">DSM 29961</strain>
    </source>
</reference>
<sequence>MTTLAIKNKMMSYYISLQVMSDNAVIYLLFKNEQTIN</sequence>
<protein>
    <submittedName>
        <fullName evidence="1">Uncharacterized protein</fullName>
    </submittedName>
</protein>
<evidence type="ECO:0000313" key="1">
    <source>
        <dbReference type="EMBL" id="SOD78029.1"/>
    </source>
</evidence>
<dbReference type="EMBL" id="OCNH01000001">
    <property type="protein sequence ID" value="SOD78029.1"/>
    <property type="molecule type" value="Genomic_DNA"/>
</dbReference>
<gene>
    <name evidence="1" type="ORF">SAMN06269250_0256</name>
</gene>
<name>A0A286F4U9_9BACT</name>
<dbReference type="AlphaFoldDB" id="A0A286F4U9"/>
<organism evidence="1 2">
    <name type="scientific">Spirosoma fluviale</name>
    <dbReference type="NCBI Taxonomy" id="1597977"/>
    <lineage>
        <taxon>Bacteria</taxon>
        <taxon>Pseudomonadati</taxon>
        <taxon>Bacteroidota</taxon>
        <taxon>Cytophagia</taxon>
        <taxon>Cytophagales</taxon>
        <taxon>Cytophagaceae</taxon>
        <taxon>Spirosoma</taxon>
    </lineage>
</organism>
<accession>A0A286F4U9</accession>
<proteinExistence type="predicted"/>
<evidence type="ECO:0000313" key="2">
    <source>
        <dbReference type="Proteomes" id="UP000219452"/>
    </source>
</evidence>
<keyword evidence="2" id="KW-1185">Reference proteome</keyword>
<dbReference type="Proteomes" id="UP000219452">
    <property type="component" value="Unassembled WGS sequence"/>
</dbReference>